<reference evidence="1 2" key="1">
    <citation type="journal article" date="2020" name="ISME J.">
        <title>Comparative genomics reveals insights into cyanobacterial evolution and habitat adaptation.</title>
        <authorList>
            <person name="Chen M.Y."/>
            <person name="Teng W.K."/>
            <person name="Zhao L."/>
            <person name="Hu C.X."/>
            <person name="Zhou Y.K."/>
            <person name="Han B.P."/>
            <person name="Song L.R."/>
            <person name="Shu W.S."/>
        </authorList>
    </citation>
    <scope>NUCLEOTIDE SEQUENCE [LARGE SCALE GENOMIC DNA]</scope>
    <source>
        <strain evidence="1 2">FACHB-196</strain>
    </source>
</reference>
<dbReference type="InterPro" id="IPR051734">
    <property type="entry name" value="VapB_TA_antitoxins"/>
</dbReference>
<sequence length="89" mass="10078">MNTKYHVKLIQEGNTQTLTIPPELSLSTTEVIIREEDGKLIIEPYKKKSLLEIFATLDDIEEDFPDVDAGLLPLDDIQHQDLQDGIICV</sequence>
<keyword evidence="2" id="KW-1185">Reference proteome</keyword>
<keyword evidence="1" id="KW-0238">DNA-binding</keyword>
<comment type="caution">
    <text evidence="1">The sequence shown here is derived from an EMBL/GenBank/DDBJ whole genome shotgun (WGS) entry which is preliminary data.</text>
</comment>
<dbReference type="RefSeq" id="WP_190716904.1">
    <property type="nucleotide sequence ID" value="NZ_JACJST010000018.1"/>
</dbReference>
<accession>A0ABR8FM63</accession>
<dbReference type="InterPro" id="IPR037914">
    <property type="entry name" value="SpoVT-AbrB_sf"/>
</dbReference>
<dbReference type="Proteomes" id="UP000640531">
    <property type="component" value="Unassembled WGS sequence"/>
</dbReference>
<proteinExistence type="predicted"/>
<dbReference type="EMBL" id="JACJST010000018">
    <property type="protein sequence ID" value="MBD2569786.1"/>
    <property type="molecule type" value="Genomic_DNA"/>
</dbReference>
<dbReference type="PANTHER" id="PTHR37550:SF1">
    <property type="entry name" value="SSL1300 PROTEIN"/>
    <property type="match status" value="1"/>
</dbReference>
<protein>
    <submittedName>
        <fullName evidence="1">AbrB/MazE/SpoVT family DNA-binding domain-containing protein</fullName>
    </submittedName>
</protein>
<gene>
    <name evidence="1" type="ORF">H6G59_18175</name>
</gene>
<name>A0ABR8FM63_9NOST</name>
<dbReference type="SUPFAM" id="SSF89447">
    <property type="entry name" value="AbrB/MazE/MraZ-like"/>
    <property type="match status" value="1"/>
</dbReference>
<evidence type="ECO:0000313" key="2">
    <source>
        <dbReference type="Proteomes" id="UP000640531"/>
    </source>
</evidence>
<organism evidence="1 2">
    <name type="scientific">Anabaena lutea FACHB-196</name>
    <dbReference type="NCBI Taxonomy" id="2692881"/>
    <lineage>
        <taxon>Bacteria</taxon>
        <taxon>Bacillati</taxon>
        <taxon>Cyanobacteriota</taxon>
        <taxon>Cyanophyceae</taxon>
        <taxon>Nostocales</taxon>
        <taxon>Nostocaceae</taxon>
        <taxon>Anabaena</taxon>
    </lineage>
</organism>
<dbReference type="PANTHER" id="PTHR37550">
    <property type="entry name" value="ANTITOXIN VAPB1"/>
    <property type="match status" value="1"/>
</dbReference>
<evidence type="ECO:0000313" key="1">
    <source>
        <dbReference type="EMBL" id="MBD2569786.1"/>
    </source>
</evidence>
<dbReference type="GO" id="GO:0003677">
    <property type="term" value="F:DNA binding"/>
    <property type="evidence" value="ECO:0007669"/>
    <property type="project" value="UniProtKB-KW"/>
</dbReference>